<dbReference type="Gene3D" id="3.40.1410.10">
    <property type="entry name" value="Chorismate lyase-like"/>
    <property type="match status" value="1"/>
</dbReference>
<dbReference type="Pfam" id="PF00392">
    <property type="entry name" value="GntR"/>
    <property type="match status" value="1"/>
</dbReference>
<dbReference type="SMART" id="SM00866">
    <property type="entry name" value="UTRA"/>
    <property type="match status" value="1"/>
</dbReference>
<dbReference type="CDD" id="cd07377">
    <property type="entry name" value="WHTH_GntR"/>
    <property type="match status" value="1"/>
</dbReference>
<accession>A0A9X2GSM0</accession>
<dbReference type="Gene3D" id="1.10.10.10">
    <property type="entry name" value="Winged helix-like DNA-binding domain superfamily/Winged helix DNA-binding domain"/>
    <property type="match status" value="1"/>
</dbReference>
<dbReference type="AlphaFoldDB" id="A0A9X2GSM0"/>
<dbReference type="EMBL" id="JAMZEB010000002">
    <property type="protein sequence ID" value="MCP2359698.1"/>
    <property type="molecule type" value="Genomic_DNA"/>
</dbReference>
<keyword evidence="3" id="KW-0804">Transcription</keyword>
<keyword evidence="6" id="KW-1185">Reference proteome</keyword>
<dbReference type="InterPro" id="IPR000524">
    <property type="entry name" value="Tscrpt_reg_HTH_GntR"/>
</dbReference>
<evidence type="ECO:0000313" key="5">
    <source>
        <dbReference type="EMBL" id="MCP2359698.1"/>
    </source>
</evidence>
<keyword evidence="2" id="KW-0238">DNA-binding</keyword>
<dbReference type="InterPro" id="IPR036390">
    <property type="entry name" value="WH_DNA-bd_sf"/>
</dbReference>
<dbReference type="PANTHER" id="PTHR44846:SF17">
    <property type="entry name" value="GNTR-FAMILY TRANSCRIPTIONAL REGULATOR"/>
    <property type="match status" value="1"/>
</dbReference>
<reference evidence="5" key="1">
    <citation type="submission" date="2022-06" db="EMBL/GenBank/DDBJ databases">
        <title>Sequencing the genomes of 1000 actinobacteria strains.</title>
        <authorList>
            <person name="Klenk H.-P."/>
        </authorList>
    </citation>
    <scope>NUCLEOTIDE SEQUENCE</scope>
    <source>
        <strain evidence="5">DSM 46694</strain>
    </source>
</reference>
<dbReference type="InterPro" id="IPR028978">
    <property type="entry name" value="Chorismate_lyase_/UTRA_dom_sf"/>
</dbReference>
<dbReference type="Proteomes" id="UP001139648">
    <property type="component" value="Unassembled WGS sequence"/>
</dbReference>
<dbReference type="GO" id="GO:0003677">
    <property type="term" value="F:DNA binding"/>
    <property type="evidence" value="ECO:0007669"/>
    <property type="project" value="UniProtKB-KW"/>
</dbReference>
<name>A0A9X2GSM0_9ACTN</name>
<evidence type="ECO:0000256" key="2">
    <source>
        <dbReference type="ARBA" id="ARBA00023125"/>
    </source>
</evidence>
<feature type="domain" description="HTH gntR-type" evidence="4">
    <location>
        <begin position="3"/>
        <end position="71"/>
    </location>
</feature>
<evidence type="ECO:0000256" key="1">
    <source>
        <dbReference type="ARBA" id="ARBA00023015"/>
    </source>
</evidence>
<gene>
    <name evidence="5" type="ORF">HD597_006718</name>
</gene>
<evidence type="ECO:0000259" key="4">
    <source>
        <dbReference type="PROSITE" id="PS50949"/>
    </source>
</evidence>
<keyword evidence="1" id="KW-0805">Transcription regulation</keyword>
<dbReference type="InterPro" id="IPR050679">
    <property type="entry name" value="Bact_HTH_transcr_reg"/>
</dbReference>
<dbReference type="PANTHER" id="PTHR44846">
    <property type="entry name" value="MANNOSYL-D-GLYCERATE TRANSPORT/METABOLISM SYSTEM REPRESSOR MNGR-RELATED"/>
    <property type="match status" value="1"/>
</dbReference>
<dbReference type="SUPFAM" id="SSF46785">
    <property type="entry name" value="Winged helix' DNA-binding domain"/>
    <property type="match status" value="1"/>
</dbReference>
<dbReference type="InterPro" id="IPR011663">
    <property type="entry name" value="UTRA"/>
</dbReference>
<dbReference type="GO" id="GO:0003700">
    <property type="term" value="F:DNA-binding transcription factor activity"/>
    <property type="evidence" value="ECO:0007669"/>
    <property type="project" value="InterPro"/>
</dbReference>
<dbReference type="RefSeq" id="WP_253747115.1">
    <property type="nucleotide sequence ID" value="NZ_BAABKA010000035.1"/>
</dbReference>
<comment type="caution">
    <text evidence="5">The sequence shown here is derived from an EMBL/GenBank/DDBJ whole genome shotgun (WGS) entry which is preliminary data.</text>
</comment>
<evidence type="ECO:0000313" key="6">
    <source>
        <dbReference type="Proteomes" id="UP001139648"/>
    </source>
</evidence>
<dbReference type="PROSITE" id="PS50949">
    <property type="entry name" value="HTH_GNTR"/>
    <property type="match status" value="1"/>
</dbReference>
<dbReference type="GO" id="GO:0045892">
    <property type="term" value="P:negative regulation of DNA-templated transcription"/>
    <property type="evidence" value="ECO:0007669"/>
    <property type="project" value="TreeGrafter"/>
</dbReference>
<protein>
    <submittedName>
        <fullName evidence="5">GntR family transcriptional regulator</fullName>
    </submittedName>
</protein>
<dbReference type="InterPro" id="IPR036388">
    <property type="entry name" value="WH-like_DNA-bd_sf"/>
</dbReference>
<evidence type="ECO:0000256" key="3">
    <source>
        <dbReference type="ARBA" id="ARBA00023163"/>
    </source>
</evidence>
<dbReference type="SMART" id="SM00345">
    <property type="entry name" value="HTH_GNTR"/>
    <property type="match status" value="1"/>
</dbReference>
<proteinExistence type="predicted"/>
<sequence>MPVERFTEVLDDLRAKILDGSYPVDEFLPHTEQLKESYGVSAAVITRAMQGLKAEGLIWRVANRGMMVLQPPVCVGVPVAIAPHYEHQNWGEACHRARVTGRFQEDSRIRAGAANDLLARLFDLNEGDPIVWWSRIAVIGERTAVFRDRVWYPKSIFGDVPSNALTPEAFDVALSRINPNTSNADLTTRVRPCTDKEAKELKMSEGSPVYDITRTTHDEEGRIYELLRRVANPLRFHIRDRGVPLSSS</sequence>
<dbReference type="Pfam" id="PF07702">
    <property type="entry name" value="UTRA"/>
    <property type="match status" value="1"/>
</dbReference>
<organism evidence="5 6">
    <name type="scientific">Nonomuraea thailandensis</name>
    <dbReference type="NCBI Taxonomy" id="1188745"/>
    <lineage>
        <taxon>Bacteria</taxon>
        <taxon>Bacillati</taxon>
        <taxon>Actinomycetota</taxon>
        <taxon>Actinomycetes</taxon>
        <taxon>Streptosporangiales</taxon>
        <taxon>Streptosporangiaceae</taxon>
        <taxon>Nonomuraea</taxon>
    </lineage>
</organism>
<dbReference type="SUPFAM" id="SSF64288">
    <property type="entry name" value="Chorismate lyase-like"/>
    <property type="match status" value="1"/>
</dbReference>